<organism evidence="2">
    <name type="scientific">uncultured Rubrobacteraceae bacterium</name>
    <dbReference type="NCBI Taxonomy" id="349277"/>
    <lineage>
        <taxon>Bacteria</taxon>
        <taxon>Bacillati</taxon>
        <taxon>Actinomycetota</taxon>
        <taxon>Rubrobacteria</taxon>
        <taxon>Rubrobacterales</taxon>
        <taxon>Rubrobacteraceae</taxon>
        <taxon>environmental samples</taxon>
    </lineage>
</organism>
<feature type="region of interest" description="Disordered" evidence="1">
    <location>
        <begin position="1"/>
        <end position="209"/>
    </location>
</feature>
<proteinExistence type="predicted"/>
<dbReference type="AlphaFoldDB" id="A0A6J4RF20"/>
<feature type="compositionally biased region" description="Basic and acidic residues" evidence="1">
    <location>
        <begin position="182"/>
        <end position="192"/>
    </location>
</feature>
<feature type="non-terminal residue" evidence="2">
    <location>
        <position position="1"/>
    </location>
</feature>
<feature type="compositionally biased region" description="Gly residues" evidence="1">
    <location>
        <begin position="46"/>
        <end position="58"/>
    </location>
</feature>
<dbReference type="EMBL" id="CADCVI010000132">
    <property type="protein sequence ID" value="CAA9472152.1"/>
    <property type="molecule type" value="Genomic_DNA"/>
</dbReference>
<reference evidence="2" key="1">
    <citation type="submission" date="2020-02" db="EMBL/GenBank/DDBJ databases">
        <authorList>
            <person name="Meier V. D."/>
        </authorList>
    </citation>
    <scope>NUCLEOTIDE SEQUENCE</scope>
    <source>
        <strain evidence="2">AVDCRST_MAG25</strain>
    </source>
</reference>
<feature type="compositionally biased region" description="Low complexity" evidence="1">
    <location>
        <begin position="91"/>
        <end position="105"/>
    </location>
</feature>
<gene>
    <name evidence="2" type="ORF">AVDCRST_MAG25-2119</name>
</gene>
<evidence type="ECO:0000256" key="1">
    <source>
        <dbReference type="SAM" id="MobiDB-lite"/>
    </source>
</evidence>
<feature type="compositionally biased region" description="Low complexity" evidence="1">
    <location>
        <begin position="13"/>
        <end position="45"/>
    </location>
</feature>
<feature type="non-terminal residue" evidence="2">
    <location>
        <position position="209"/>
    </location>
</feature>
<sequence length="209" mass="21424">AEEGAHQRGMAGGAATPAARRGARGAACPARARPGGSAALPARRLPGGGRGLRPGGAHEGPRQPRILPGREPLYHLGPEDLRQGGPHGAEAPALARRVAGRGPRAARADRQPQGRVRRRGANPRGDFDACGRAGPGTEVHRPGVDGQTARGHDGGNVRRYASRGGGPAHGHQQGRPLQAHARRPEAAQETHGGRGTLPGRIARSVGEGV</sequence>
<accession>A0A6J4RF20</accession>
<evidence type="ECO:0000313" key="2">
    <source>
        <dbReference type="EMBL" id="CAA9472152.1"/>
    </source>
</evidence>
<name>A0A6J4RF20_9ACTN</name>
<protein>
    <submittedName>
        <fullName evidence="2">Uncharacterized protein</fullName>
    </submittedName>
</protein>